<dbReference type="EMBL" id="JACJLA010000012">
    <property type="protein sequence ID" value="MBM6913100.1"/>
    <property type="molecule type" value="Genomic_DNA"/>
</dbReference>
<protein>
    <submittedName>
        <fullName evidence="1">Uncharacterized protein</fullName>
    </submittedName>
</protein>
<comment type="caution">
    <text evidence="1">The sequence shown here is derived from an EMBL/GenBank/DDBJ whole genome shotgun (WGS) entry which is preliminary data.</text>
</comment>
<name>A0ABS2GGY4_9FIRM</name>
<sequence>MLSKINVDRVVKELREAITGLPFDDEREVDSVMSMDNAQEGNRMLSDLYTQIRVVNENGITVAVIDEYDCTPIAEGYTVVLRPKYD</sequence>
<dbReference type="Proteomes" id="UP000707138">
    <property type="component" value="Unassembled WGS sequence"/>
</dbReference>
<accession>A0ABS2GGY4</accession>
<evidence type="ECO:0000313" key="1">
    <source>
        <dbReference type="EMBL" id="MBM6913100.1"/>
    </source>
</evidence>
<gene>
    <name evidence="1" type="ORF">H6A01_07190</name>
</gene>
<evidence type="ECO:0000313" key="2">
    <source>
        <dbReference type="Proteomes" id="UP000707138"/>
    </source>
</evidence>
<reference evidence="1 2" key="1">
    <citation type="journal article" date="2021" name="Sci. Rep.">
        <title>The distribution of antibiotic resistance genes in chicken gut microbiota commensals.</title>
        <authorList>
            <person name="Juricova H."/>
            <person name="Matiasovicova J."/>
            <person name="Kubasova T."/>
            <person name="Cejkova D."/>
            <person name="Rychlik I."/>
        </authorList>
    </citation>
    <scope>NUCLEOTIDE SEQUENCE [LARGE SCALE GENOMIC DNA]</scope>
    <source>
        <strain evidence="1 2">An537</strain>
    </source>
</reference>
<organism evidence="1 2">
    <name type="scientific">Veillonella magna</name>
    <dbReference type="NCBI Taxonomy" id="464322"/>
    <lineage>
        <taxon>Bacteria</taxon>
        <taxon>Bacillati</taxon>
        <taxon>Bacillota</taxon>
        <taxon>Negativicutes</taxon>
        <taxon>Veillonellales</taxon>
        <taxon>Veillonellaceae</taxon>
        <taxon>Veillonella</taxon>
    </lineage>
</organism>
<proteinExistence type="predicted"/>
<dbReference type="RefSeq" id="WP_205088080.1">
    <property type="nucleotide sequence ID" value="NZ_JACJLA010000012.1"/>
</dbReference>
<keyword evidence="2" id="KW-1185">Reference proteome</keyword>